<dbReference type="Gene3D" id="3.40.630.10">
    <property type="entry name" value="Zn peptidases"/>
    <property type="match status" value="1"/>
</dbReference>
<evidence type="ECO:0000256" key="2">
    <source>
        <dbReference type="ARBA" id="ARBA00008290"/>
    </source>
</evidence>
<organism evidence="11 12">
    <name type="scientific">Cuneatibacter caecimuris</name>
    <dbReference type="NCBI Taxonomy" id="1796618"/>
    <lineage>
        <taxon>Bacteria</taxon>
        <taxon>Bacillati</taxon>
        <taxon>Bacillota</taxon>
        <taxon>Clostridia</taxon>
        <taxon>Lachnospirales</taxon>
        <taxon>Lachnospiraceae</taxon>
        <taxon>Cuneatibacter</taxon>
    </lineage>
</organism>
<evidence type="ECO:0000256" key="6">
    <source>
        <dbReference type="ARBA" id="ARBA00022801"/>
    </source>
</evidence>
<evidence type="ECO:0000256" key="5">
    <source>
        <dbReference type="ARBA" id="ARBA00022723"/>
    </source>
</evidence>
<dbReference type="PRINTS" id="PR00932">
    <property type="entry name" value="AMINO1PTASE"/>
</dbReference>
<evidence type="ECO:0000256" key="7">
    <source>
        <dbReference type="ARBA" id="ARBA00022833"/>
    </source>
</evidence>
<keyword evidence="7 9" id="KW-0862">Zinc</keyword>
<evidence type="ECO:0000313" key="11">
    <source>
        <dbReference type="EMBL" id="RZS92990.1"/>
    </source>
</evidence>
<dbReference type="Pfam" id="PF02127">
    <property type="entry name" value="Peptidase_M18"/>
    <property type="match status" value="1"/>
</dbReference>
<comment type="cofactor">
    <cofactor evidence="1 10">
        <name>Zn(2+)</name>
        <dbReference type="ChEBI" id="CHEBI:29105"/>
    </cofactor>
</comment>
<dbReference type="GO" id="GO:0006508">
    <property type="term" value="P:proteolysis"/>
    <property type="evidence" value="ECO:0007669"/>
    <property type="project" value="UniProtKB-KW"/>
</dbReference>
<dbReference type="InterPro" id="IPR023358">
    <property type="entry name" value="Peptidase_M18_dom2"/>
</dbReference>
<evidence type="ECO:0000256" key="10">
    <source>
        <dbReference type="RuleBase" id="RU004387"/>
    </source>
</evidence>
<name>A0A4Q7P0U9_9FIRM</name>
<evidence type="ECO:0000256" key="9">
    <source>
        <dbReference type="RuleBase" id="RU004386"/>
    </source>
</evidence>
<keyword evidence="8 9" id="KW-0482">Metalloprotease</keyword>
<evidence type="ECO:0000256" key="8">
    <source>
        <dbReference type="ARBA" id="ARBA00023049"/>
    </source>
</evidence>
<dbReference type="SUPFAM" id="SSF53187">
    <property type="entry name" value="Zn-dependent exopeptidases"/>
    <property type="match status" value="1"/>
</dbReference>
<keyword evidence="12" id="KW-1185">Reference proteome</keyword>
<dbReference type="SUPFAM" id="SSF101821">
    <property type="entry name" value="Aminopeptidase/glucanase lid domain"/>
    <property type="match status" value="1"/>
</dbReference>
<dbReference type="GO" id="GO:0008237">
    <property type="term" value="F:metallopeptidase activity"/>
    <property type="evidence" value="ECO:0007669"/>
    <property type="project" value="UniProtKB-KW"/>
</dbReference>
<dbReference type="OrthoDB" id="9764268at2"/>
<dbReference type="Proteomes" id="UP000292927">
    <property type="component" value="Unassembled WGS sequence"/>
</dbReference>
<dbReference type="GO" id="GO:0005737">
    <property type="term" value="C:cytoplasm"/>
    <property type="evidence" value="ECO:0007669"/>
    <property type="project" value="UniProtKB-ARBA"/>
</dbReference>
<dbReference type="GO" id="GO:0004177">
    <property type="term" value="F:aminopeptidase activity"/>
    <property type="evidence" value="ECO:0007669"/>
    <property type="project" value="UniProtKB-KW"/>
</dbReference>
<dbReference type="InterPro" id="IPR001948">
    <property type="entry name" value="Peptidase_M18"/>
</dbReference>
<dbReference type="RefSeq" id="WP_130435987.1">
    <property type="nucleotide sequence ID" value="NZ_SGXF01000006.1"/>
</dbReference>
<accession>A0A4Q7P0U9</accession>
<comment type="similarity">
    <text evidence="2 9">Belongs to the peptidase M18 family.</text>
</comment>
<dbReference type="NCBIfam" id="NF002759">
    <property type="entry name" value="PRK02813.1"/>
    <property type="match status" value="1"/>
</dbReference>
<dbReference type="Gene3D" id="2.30.250.10">
    <property type="entry name" value="Aminopeptidase i, Domain 2"/>
    <property type="match status" value="1"/>
</dbReference>
<comment type="caution">
    <text evidence="11">The sequence shown here is derived from an EMBL/GenBank/DDBJ whole genome shotgun (WGS) entry which is preliminary data.</text>
</comment>
<protein>
    <recommendedName>
        <fullName evidence="10">M18 family aminopeptidase</fullName>
        <ecNumber evidence="10">3.4.11.-</ecNumber>
    </recommendedName>
</protein>
<proteinExistence type="inferred from homology"/>
<dbReference type="EC" id="3.4.11.-" evidence="10"/>
<gene>
    <name evidence="11" type="ORF">EV209_2736</name>
</gene>
<evidence type="ECO:0000256" key="4">
    <source>
        <dbReference type="ARBA" id="ARBA00022670"/>
    </source>
</evidence>
<evidence type="ECO:0000256" key="1">
    <source>
        <dbReference type="ARBA" id="ARBA00001947"/>
    </source>
</evidence>
<sequence>MNESVRQLFHTLTAATSPFHIVQEGIRQLEEAGFTQLHMNQEWSLNPGDRRYVNVYGTTLFAFKVNPGVNFHQSFRIAAAHTDWPCLRIKANPDMKSGTYAKLNTEVYGGPIYNTWLDRPLSIAGRVALKGEDVFHPQMRLIDFQRPLLTLPNLAIHMNREVNQGAALNQQIDLLPLMGVFPEEKEGAEELKFASVLAKELQVKPEDILSFDLYVYCCESPALCGADKSMISSPRLDNVTSCQACLNGIINGDRAEGYDVIALFDNEEVGSKTKQGADSVQLSWLLEKILCGMGRGRSQYLTAAADSFLLSVDVAHAVHPNHIEKCDPVNQLTLRGEVAVKLSTNQRYATDGQAIAIIEGICRKNNIPYGEFTNRSDIPGGGTLGSLSSSWLPVLAADIGIPMLAMHSARELCGRDSQRNLNHLLEAYFTET</sequence>
<keyword evidence="6 9" id="KW-0378">Hydrolase</keyword>
<keyword evidence="3 9" id="KW-0031">Aminopeptidase</keyword>
<evidence type="ECO:0000313" key="12">
    <source>
        <dbReference type="Proteomes" id="UP000292927"/>
    </source>
</evidence>
<dbReference type="GO" id="GO:0008270">
    <property type="term" value="F:zinc ion binding"/>
    <property type="evidence" value="ECO:0007669"/>
    <property type="project" value="InterPro"/>
</dbReference>
<evidence type="ECO:0000256" key="3">
    <source>
        <dbReference type="ARBA" id="ARBA00022438"/>
    </source>
</evidence>
<keyword evidence="4 9" id="KW-0645">Protease</keyword>
<reference evidence="11 12" key="1">
    <citation type="submission" date="2019-02" db="EMBL/GenBank/DDBJ databases">
        <title>Genomic Encyclopedia of Type Strains, Phase IV (KMG-IV): sequencing the most valuable type-strain genomes for metagenomic binning, comparative biology and taxonomic classification.</title>
        <authorList>
            <person name="Goeker M."/>
        </authorList>
    </citation>
    <scope>NUCLEOTIDE SEQUENCE [LARGE SCALE GENOMIC DNA]</scope>
    <source>
        <strain evidence="11 12">DSM 29486</strain>
    </source>
</reference>
<dbReference type="EMBL" id="SGXF01000006">
    <property type="protein sequence ID" value="RZS92990.1"/>
    <property type="molecule type" value="Genomic_DNA"/>
</dbReference>
<dbReference type="PANTHER" id="PTHR28570">
    <property type="entry name" value="ASPARTYL AMINOPEPTIDASE"/>
    <property type="match status" value="1"/>
</dbReference>
<dbReference type="AlphaFoldDB" id="A0A4Q7P0U9"/>
<keyword evidence="5 9" id="KW-0479">Metal-binding</keyword>
<dbReference type="PANTHER" id="PTHR28570:SF3">
    <property type="entry name" value="ASPARTYL AMINOPEPTIDASE"/>
    <property type="match status" value="1"/>
</dbReference>